<sequence>MHVSVVCADYCLEVDGNIPCRQVLVLMARDAAVNSVGGQDYAVNWRPTLCRQLGGLIGVHILGRQGTVGGHPLDANPLLAAIPLTSTVQLTTTDVDIYILLRNSSRFVNARIMAGSIDGNIPCHQVLELTARDAAVNSVGGQDHAIKFLRVTNDFVPEGSVVKVDAAYEKE</sequence>
<dbReference type="AlphaFoldDB" id="A0A843UWY1"/>
<gene>
    <name evidence="1" type="ORF">Taro_018675</name>
</gene>
<comment type="caution">
    <text evidence="1">The sequence shown here is derived from an EMBL/GenBank/DDBJ whole genome shotgun (WGS) entry which is preliminary data.</text>
</comment>
<dbReference type="Proteomes" id="UP000652761">
    <property type="component" value="Unassembled WGS sequence"/>
</dbReference>
<accession>A0A843UWY1</accession>
<protein>
    <submittedName>
        <fullName evidence="1">Uncharacterized protein</fullName>
    </submittedName>
</protein>
<name>A0A843UWY1_COLES</name>
<organism evidence="1 2">
    <name type="scientific">Colocasia esculenta</name>
    <name type="common">Wild taro</name>
    <name type="synonym">Arum esculentum</name>
    <dbReference type="NCBI Taxonomy" id="4460"/>
    <lineage>
        <taxon>Eukaryota</taxon>
        <taxon>Viridiplantae</taxon>
        <taxon>Streptophyta</taxon>
        <taxon>Embryophyta</taxon>
        <taxon>Tracheophyta</taxon>
        <taxon>Spermatophyta</taxon>
        <taxon>Magnoliopsida</taxon>
        <taxon>Liliopsida</taxon>
        <taxon>Araceae</taxon>
        <taxon>Aroideae</taxon>
        <taxon>Colocasieae</taxon>
        <taxon>Colocasia</taxon>
    </lineage>
</organism>
<dbReference type="EMBL" id="NMUH01000877">
    <property type="protein sequence ID" value="MQL86150.1"/>
    <property type="molecule type" value="Genomic_DNA"/>
</dbReference>
<reference evidence="1" key="1">
    <citation type="submission" date="2017-07" db="EMBL/GenBank/DDBJ databases">
        <title>Taro Niue Genome Assembly and Annotation.</title>
        <authorList>
            <person name="Atibalentja N."/>
            <person name="Keating K."/>
            <person name="Fields C.J."/>
        </authorList>
    </citation>
    <scope>NUCLEOTIDE SEQUENCE</scope>
    <source>
        <strain evidence="1">Niue_2</strain>
        <tissue evidence="1">Leaf</tissue>
    </source>
</reference>
<evidence type="ECO:0000313" key="2">
    <source>
        <dbReference type="Proteomes" id="UP000652761"/>
    </source>
</evidence>
<proteinExistence type="predicted"/>
<evidence type="ECO:0000313" key="1">
    <source>
        <dbReference type="EMBL" id="MQL86150.1"/>
    </source>
</evidence>
<keyword evidence="2" id="KW-1185">Reference proteome</keyword>